<feature type="region of interest" description="Disordered" evidence="1">
    <location>
        <begin position="1"/>
        <end position="25"/>
    </location>
</feature>
<dbReference type="Proteomes" id="UP001469365">
    <property type="component" value="Unassembled WGS sequence"/>
</dbReference>
<dbReference type="EMBL" id="JBBPCC010000001">
    <property type="protein sequence ID" value="MEK8126459.1"/>
    <property type="molecule type" value="Genomic_DNA"/>
</dbReference>
<evidence type="ECO:0000256" key="1">
    <source>
        <dbReference type="SAM" id="MobiDB-lite"/>
    </source>
</evidence>
<proteinExistence type="predicted"/>
<comment type="caution">
    <text evidence="2">The sequence shown here is derived from an EMBL/GenBank/DDBJ whole genome shotgun (WGS) entry which is preliminary data.</text>
</comment>
<evidence type="ECO:0000313" key="2">
    <source>
        <dbReference type="EMBL" id="MEK8126459.1"/>
    </source>
</evidence>
<accession>A0ABU9DC95</accession>
<organism evidence="2 3">
    <name type="scientific">Paenibacillus filicis</name>
    <dbReference type="NCBI Taxonomy" id="669464"/>
    <lineage>
        <taxon>Bacteria</taxon>
        <taxon>Bacillati</taxon>
        <taxon>Bacillota</taxon>
        <taxon>Bacilli</taxon>
        <taxon>Bacillales</taxon>
        <taxon>Paenibacillaceae</taxon>
        <taxon>Paenibacillus</taxon>
    </lineage>
</organism>
<name>A0ABU9DC95_9BACL</name>
<keyword evidence="3" id="KW-1185">Reference proteome</keyword>
<evidence type="ECO:0000313" key="3">
    <source>
        <dbReference type="Proteomes" id="UP001469365"/>
    </source>
</evidence>
<gene>
    <name evidence="2" type="ORF">WMW72_00870</name>
</gene>
<sequence length="75" mass="8458">MAQSKAQKQRSKQVREGKVDPAVNRKSWNGCLPVVKLTPTYKETKNKQDGKHKKKWHLSSSASEGAISVFIFRAC</sequence>
<dbReference type="RefSeq" id="WP_341413517.1">
    <property type="nucleotide sequence ID" value="NZ_JBBPCC010000001.1"/>
</dbReference>
<protein>
    <submittedName>
        <fullName evidence="2">Uncharacterized protein</fullName>
    </submittedName>
</protein>
<reference evidence="2 3" key="1">
    <citation type="submission" date="2024-04" db="EMBL/GenBank/DDBJ databases">
        <title>draft genome sequnece of Paenibacillus filicis.</title>
        <authorList>
            <person name="Kim D.-U."/>
        </authorList>
    </citation>
    <scope>NUCLEOTIDE SEQUENCE [LARGE SCALE GENOMIC DNA]</scope>
    <source>
        <strain evidence="2 3">KACC14197</strain>
    </source>
</reference>